<feature type="transmembrane region" description="Helical" evidence="7">
    <location>
        <begin position="158"/>
        <end position="176"/>
    </location>
</feature>
<evidence type="ECO:0000313" key="11">
    <source>
        <dbReference type="Proteomes" id="UP000034189"/>
    </source>
</evidence>
<dbReference type="PROSITE" id="PS50893">
    <property type="entry name" value="ABC_TRANSPORTER_2"/>
    <property type="match status" value="1"/>
</dbReference>
<keyword evidence="5 7" id="KW-1133">Transmembrane helix</keyword>
<dbReference type="Gene3D" id="1.20.1560.10">
    <property type="entry name" value="ABC transporter type 1, transmembrane domain"/>
    <property type="match status" value="1"/>
</dbReference>
<dbReference type="InterPro" id="IPR003439">
    <property type="entry name" value="ABC_transporter-like_ATP-bd"/>
</dbReference>
<evidence type="ECO:0008006" key="12">
    <source>
        <dbReference type="Google" id="ProtNLM"/>
    </source>
</evidence>
<dbReference type="PATRIC" id="fig|1333534.5.peg.250"/>
<dbReference type="RefSeq" id="WP_025695560.1">
    <property type="nucleotide sequence ID" value="NZ_ASQQ01000334.1"/>
</dbReference>
<dbReference type="PANTHER" id="PTHR24221">
    <property type="entry name" value="ATP-BINDING CASSETTE SUB-FAMILY B"/>
    <property type="match status" value="1"/>
</dbReference>
<dbReference type="Pfam" id="PF00005">
    <property type="entry name" value="ABC_tran"/>
    <property type="match status" value="1"/>
</dbReference>
<keyword evidence="2 7" id="KW-0812">Transmembrane</keyword>
<dbReference type="SUPFAM" id="SSF52540">
    <property type="entry name" value="P-loop containing nucleoside triphosphate hydrolases"/>
    <property type="match status" value="1"/>
</dbReference>
<keyword evidence="3" id="KW-0547">Nucleotide-binding</keyword>
<evidence type="ECO:0000313" key="10">
    <source>
        <dbReference type="EMBL" id="AKG33383.1"/>
    </source>
</evidence>
<dbReference type="PANTHER" id="PTHR24221:SF654">
    <property type="entry name" value="ATP-BINDING CASSETTE SUB-FAMILY B MEMBER 6"/>
    <property type="match status" value="1"/>
</dbReference>
<dbReference type="OrthoDB" id="9785080at2"/>
<dbReference type="Proteomes" id="UP000034189">
    <property type="component" value="Chromosome"/>
</dbReference>
<gene>
    <name evidence="10" type="ORF">VK70_01125</name>
</gene>
<keyword evidence="6 7" id="KW-0472">Membrane</keyword>
<dbReference type="GO" id="GO:0005524">
    <property type="term" value="F:ATP binding"/>
    <property type="evidence" value="ECO:0007669"/>
    <property type="project" value="UniProtKB-KW"/>
</dbReference>
<dbReference type="SMR" id="A0A0F7F6C3"/>
<dbReference type="PROSITE" id="PS50929">
    <property type="entry name" value="ABC_TM1F"/>
    <property type="match status" value="1"/>
</dbReference>
<feature type="domain" description="ABC transmembrane type-1" evidence="9">
    <location>
        <begin position="21"/>
        <end position="300"/>
    </location>
</feature>
<evidence type="ECO:0000256" key="3">
    <source>
        <dbReference type="ARBA" id="ARBA00022741"/>
    </source>
</evidence>
<evidence type="ECO:0000259" key="9">
    <source>
        <dbReference type="PROSITE" id="PS50929"/>
    </source>
</evidence>
<evidence type="ECO:0000259" key="8">
    <source>
        <dbReference type="PROSITE" id="PS50893"/>
    </source>
</evidence>
<dbReference type="InterPro" id="IPR027417">
    <property type="entry name" value="P-loop_NTPase"/>
</dbReference>
<sequence length="518" mass="59095">MSKKKIIIINQIKKVRKQISIVFLLTIIAAFFELAVPFLTQKIIDSGILRKNFELVVVMSLSMVVLFIILSIINSIINVLFAKISVEVITNLKKDIINNLLRYPASFFDNNKTGYVISRVEEVDNLNSLFSPVIMSFLKSLLSFLGAFFVIMTIKWELLLLAALFLPILYFITRLTSKQIYNSSKELSETSAEAQGEIYEDIAGLAEMKNSNLESHKENEIKRYFNIIAKRLIKRNFFVVIGSESVSLFITVSRSIFIIMISYFIIKGELTVGSYFSLLSYLSSLFIPVQMFSSINLSIQPALAVLSRMDFFMENEIESERCGTIIIDEIDTIQFKNVSFSYPDNEREVLNDINLKLNNSKNLFIYGPNGSGKTTIVKLLLGFYTNYSGEILINGYNLKEISINDLRSEIGVVSQKIHLFSGTVMDNIKQWDENLTDEEVACILEEFELSDVLINEKYHHINELGKNLSGGQMQEIALSRAVLRQPSLYIFDEPTSNLDVQNKEKFVQLLNKLKKIFV</sequence>
<protein>
    <recommendedName>
        <fullName evidence="12">ABC transporter</fullName>
    </recommendedName>
</protein>
<dbReference type="EMBL" id="CP011114">
    <property type="protein sequence ID" value="AKG33383.1"/>
    <property type="molecule type" value="Genomic_DNA"/>
</dbReference>
<dbReference type="Pfam" id="PF00664">
    <property type="entry name" value="ABC_membrane"/>
    <property type="match status" value="1"/>
</dbReference>
<name>A0A0F7F6C3_PAEDU</name>
<evidence type="ECO:0000256" key="4">
    <source>
        <dbReference type="ARBA" id="ARBA00022840"/>
    </source>
</evidence>
<evidence type="ECO:0000256" key="1">
    <source>
        <dbReference type="ARBA" id="ARBA00004651"/>
    </source>
</evidence>
<reference evidence="10 11" key="2">
    <citation type="journal article" date="2016" name="Genome Announc.">
        <title>Genome Sequence of a Gram-Positive Diazotroph, Paenibacillus durus Type Strain ATCC 35681.</title>
        <authorList>
            <person name="Halim M.A."/>
            <person name="Rahman A.Y."/>
            <person name="Sim K.S."/>
            <person name="Yam H.C."/>
            <person name="Rahim A.A."/>
            <person name="Ghazali A.H."/>
            <person name="Najimudin N."/>
        </authorList>
    </citation>
    <scope>NUCLEOTIDE SEQUENCE [LARGE SCALE GENOMIC DNA]</scope>
    <source>
        <strain evidence="10 11">ATCC 35681</strain>
    </source>
</reference>
<dbReference type="GO" id="GO:0005886">
    <property type="term" value="C:plasma membrane"/>
    <property type="evidence" value="ECO:0007669"/>
    <property type="project" value="UniProtKB-SubCell"/>
</dbReference>
<dbReference type="CDD" id="cd07346">
    <property type="entry name" value="ABC_6TM_exporters"/>
    <property type="match status" value="1"/>
</dbReference>
<dbReference type="GO" id="GO:0016887">
    <property type="term" value="F:ATP hydrolysis activity"/>
    <property type="evidence" value="ECO:0007669"/>
    <property type="project" value="InterPro"/>
</dbReference>
<dbReference type="InterPro" id="IPR039421">
    <property type="entry name" value="Type_1_exporter"/>
</dbReference>
<proteinExistence type="predicted"/>
<dbReference type="GO" id="GO:0140359">
    <property type="term" value="F:ABC-type transporter activity"/>
    <property type="evidence" value="ECO:0007669"/>
    <property type="project" value="InterPro"/>
</dbReference>
<dbReference type="InterPro" id="IPR036640">
    <property type="entry name" value="ABC1_TM_sf"/>
</dbReference>
<feature type="transmembrane region" description="Helical" evidence="7">
    <location>
        <begin position="237"/>
        <end position="266"/>
    </location>
</feature>
<dbReference type="Gene3D" id="3.40.50.300">
    <property type="entry name" value="P-loop containing nucleotide triphosphate hydrolases"/>
    <property type="match status" value="1"/>
</dbReference>
<dbReference type="AlphaFoldDB" id="A0A0F7F6C3"/>
<evidence type="ECO:0000256" key="7">
    <source>
        <dbReference type="SAM" id="Phobius"/>
    </source>
</evidence>
<feature type="transmembrane region" description="Helical" evidence="7">
    <location>
        <begin position="21"/>
        <end position="44"/>
    </location>
</feature>
<dbReference type="SMART" id="SM00382">
    <property type="entry name" value="AAA"/>
    <property type="match status" value="1"/>
</dbReference>
<keyword evidence="4" id="KW-0067">ATP-binding</keyword>
<dbReference type="InterPro" id="IPR011527">
    <property type="entry name" value="ABC1_TM_dom"/>
</dbReference>
<dbReference type="InterPro" id="IPR003593">
    <property type="entry name" value="AAA+_ATPase"/>
</dbReference>
<organism evidence="10 11">
    <name type="scientific">Paenibacillus durus ATCC 35681</name>
    <dbReference type="NCBI Taxonomy" id="1333534"/>
    <lineage>
        <taxon>Bacteria</taxon>
        <taxon>Bacillati</taxon>
        <taxon>Bacillota</taxon>
        <taxon>Bacilli</taxon>
        <taxon>Bacillales</taxon>
        <taxon>Paenibacillaceae</taxon>
        <taxon>Paenibacillus</taxon>
    </lineage>
</organism>
<dbReference type="CDD" id="cd03228">
    <property type="entry name" value="ABCC_MRP_Like"/>
    <property type="match status" value="1"/>
</dbReference>
<feature type="transmembrane region" description="Helical" evidence="7">
    <location>
        <begin position="56"/>
        <end position="81"/>
    </location>
</feature>
<dbReference type="SUPFAM" id="SSF90123">
    <property type="entry name" value="ABC transporter transmembrane region"/>
    <property type="match status" value="1"/>
</dbReference>
<reference evidence="10 11" key="1">
    <citation type="submission" date="2015-03" db="EMBL/GenBank/DDBJ databases">
        <authorList>
            <person name="Abdul Halim M."/>
        </authorList>
    </citation>
    <scope>NUCLEOTIDE SEQUENCE [LARGE SCALE GENOMIC DNA]</scope>
    <source>
        <strain evidence="10 11">ATCC 35681</strain>
    </source>
</reference>
<dbReference type="HOGENOM" id="CLU_000604_84_4_9"/>
<dbReference type="GO" id="GO:0034040">
    <property type="term" value="F:ATPase-coupled lipid transmembrane transporter activity"/>
    <property type="evidence" value="ECO:0007669"/>
    <property type="project" value="TreeGrafter"/>
</dbReference>
<evidence type="ECO:0000256" key="6">
    <source>
        <dbReference type="ARBA" id="ARBA00023136"/>
    </source>
</evidence>
<feature type="domain" description="ABC transporter" evidence="8">
    <location>
        <begin position="333"/>
        <end position="518"/>
    </location>
</feature>
<feature type="transmembrane region" description="Helical" evidence="7">
    <location>
        <begin position="129"/>
        <end position="152"/>
    </location>
</feature>
<evidence type="ECO:0000256" key="2">
    <source>
        <dbReference type="ARBA" id="ARBA00022692"/>
    </source>
</evidence>
<comment type="subcellular location">
    <subcellularLocation>
        <location evidence="1">Cell membrane</location>
        <topology evidence="1">Multi-pass membrane protein</topology>
    </subcellularLocation>
</comment>
<accession>A0A0F7F6C3</accession>
<evidence type="ECO:0000256" key="5">
    <source>
        <dbReference type="ARBA" id="ARBA00022989"/>
    </source>
</evidence>